<protein>
    <submittedName>
        <fullName evidence="2">Uncharacterized protein</fullName>
    </submittedName>
</protein>
<name>A0A2T0XP22_9BACT</name>
<keyword evidence="1" id="KW-1133">Transmembrane helix</keyword>
<dbReference type="EMBL" id="QPIZ01000020">
    <property type="protein sequence ID" value="RCW30810.1"/>
    <property type="molecule type" value="Genomic_DNA"/>
</dbReference>
<sequence>MNYCNEDFKNQEIITGMRFKKKPHYKNIIPGIIIVLLALCSAHLTDISFLWSGCFMGFGTVLFLNGFLESKKESKRVGLFNKRINHK</sequence>
<evidence type="ECO:0000256" key="1">
    <source>
        <dbReference type="SAM" id="Phobius"/>
    </source>
</evidence>
<feature type="transmembrane region" description="Helical" evidence="1">
    <location>
        <begin position="50"/>
        <end position="68"/>
    </location>
</feature>
<dbReference type="Proteomes" id="UP000252733">
    <property type="component" value="Unassembled WGS sequence"/>
</dbReference>
<keyword evidence="3" id="KW-1185">Reference proteome</keyword>
<reference evidence="2 3" key="1">
    <citation type="submission" date="2018-07" db="EMBL/GenBank/DDBJ databases">
        <title>Freshwater and sediment microbial communities from various areas in North America, analyzing microbe dynamics in response to fracking.</title>
        <authorList>
            <person name="Lamendella R."/>
        </authorList>
    </citation>
    <scope>NUCLEOTIDE SEQUENCE [LARGE SCALE GENOMIC DNA]</scope>
    <source>
        <strain evidence="2 3">160A</strain>
    </source>
</reference>
<comment type="caution">
    <text evidence="2">The sequence shown here is derived from an EMBL/GenBank/DDBJ whole genome shotgun (WGS) entry which is preliminary data.</text>
</comment>
<gene>
    <name evidence="2" type="ORF">DFO77_12028</name>
</gene>
<feature type="transmembrane region" description="Helical" evidence="1">
    <location>
        <begin position="27"/>
        <end position="44"/>
    </location>
</feature>
<evidence type="ECO:0000313" key="3">
    <source>
        <dbReference type="Proteomes" id="UP000252733"/>
    </source>
</evidence>
<accession>A0A2T0XP22</accession>
<organism evidence="2 3">
    <name type="scientific">Marinilabilia salmonicolor</name>
    <dbReference type="NCBI Taxonomy" id="989"/>
    <lineage>
        <taxon>Bacteria</taxon>
        <taxon>Pseudomonadati</taxon>
        <taxon>Bacteroidota</taxon>
        <taxon>Bacteroidia</taxon>
        <taxon>Marinilabiliales</taxon>
        <taxon>Marinilabiliaceae</taxon>
        <taxon>Marinilabilia</taxon>
    </lineage>
</organism>
<proteinExistence type="predicted"/>
<dbReference type="AlphaFoldDB" id="A0A2T0XP22"/>
<evidence type="ECO:0000313" key="2">
    <source>
        <dbReference type="EMBL" id="RCW30810.1"/>
    </source>
</evidence>
<keyword evidence="1" id="KW-0472">Membrane</keyword>
<keyword evidence="1" id="KW-0812">Transmembrane</keyword>